<keyword evidence="1" id="KW-0808">Transferase</keyword>
<reference evidence="3 4" key="1">
    <citation type="submission" date="2023-05" db="EMBL/GenBank/DDBJ databases">
        <title>Streptomyces fuscus sp. nov., a brown-black pigment producing actinomyces isolated from dry sand of Sea duck farm.</title>
        <authorList>
            <person name="Xie J."/>
            <person name="Shen N."/>
        </authorList>
    </citation>
    <scope>NUCLEOTIDE SEQUENCE [LARGE SCALE GENOMIC DNA]</scope>
    <source>
        <strain evidence="3 4">GXMU-J15</strain>
    </source>
</reference>
<evidence type="ECO:0000313" key="3">
    <source>
        <dbReference type="EMBL" id="MDL2082325.1"/>
    </source>
</evidence>
<dbReference type="PANTHER" id="PTHR43775">
    <property type="entry name" value="FATTY ACID SYNTHASE"/>
    <property type="match status" value="1"/>
</dbReference>
<organism evidence="3 4">
    <name type="scientific">Streptomyces fuscus</name>
    <dbReference type="NCBI Taxonomy" id="3048495"/>
    <lineage>
        <taxon>Bacteria</taxon>
        <taxon>Bacillati</taxon>
        <taxon>Actinomycetota</taxon>
        <taxon>Actinomycetes</taxon>
        <taxon>Kitasatosporales</taxon>
        <taxon>Streptomycetaceae</taxon>
        <taxon>Streptomyces</taxon>
    </lineage>
</organism>
<dbReference type="Proteomes" id="UP001241926">
    <property type="component" value="Unassembled WGS sequence"/>
</dbReference>
<dbReference type="Gene3D" id="3.30.70.3290">
    <property type="match status" value="1"/>
</dbReference>
<evidence type="ECO:0000256" key="2">
    <source>
        <dbReference type="ARBA" id="ARBA00023268"/>
    </source>
</evidence>
<feature type="non-terminal residue" evidence="3">
    <location>
        <position position="119"/>
    </location>
</feature>
<comment type="caution">
    <text evidence="3">The sequence shown here is derived from an EMBL/GenBank/DDBJ whole genome shotgun (WGS) entry which is preliminary data.</text>
</comment>
<dbReference type="PANTHER" id="PTHR43775:SF51">
    <property type="entry name" value="INACTIVE PHENOLPHTHIOCEROL SYNTHESIS POLYKETIDE SYNTHASE TYPE I PKS1-RELATED"/>
    <property type="match status" value="1"/>
</dbReference>
<feature type="non-terminal residue" evidence="3">
    <location>
        <position position="1"/>
    </location>
</feature>
<dbReference type="SUPFAM" id="SSF52151">
    <property type="entry name" value="FabD/lysophospholipase-like"/>
    <property type="match status" value="1"/>
</dbReference>
<proteinExistence type="predicted"/>
<dbReference type="InterPro" id="IPR016035">
    <property type="entry name" value="Acyl_Trfase/lysoPLipase"/>
</dbReference>
<sequence length="119" mass="13318">IAAEDIRTPAYWVRHVREAVRFADGIRTLTEAGVTKFLELGPDATLTAMAAESTDGVLVAATRRDHNEVETFTQAISRLWASGVDVDWPALFAGRNPHRVDLPTYPFQHDRYWLDAPTP</sequence>
<keyword evidence="2" id="KW-0511">Multifunctional enzyme</keyword>
<dbReference type="Gene3D" id="3.40.366.10">
    <property type="entry name" value="Malonyl-Coenzyme A Acyl Carrier Protein, domain 2"/>
    <property type="match status" value="1"/>
</dbReference>
<accession>A0ABT7JC08</accession>
<dbReference type="InterPro" id="IPR050091">
    <property type="entry name" value="PKS_NRPS_Biosynth_Enz"/>
</dbReference>
<evidence type="ECO:0000313" key="4">
    <source>
        <dbReference type="Proteomes" id="UP001241926"/>
    </source>
</evidence>
<protein>
    <recommendedName>
        <fullName evidence="5">Polyketide synthase</fullName>
    </recommendedName>
</protein>
<evidence type="ECO:0008006" key="5">
    <source>
        <dbReference type="Google" id="ProtNLM"/>
    </source>
</evidence>
<name>A0ABT7JC08_9ACTN</name>
<keyword evidence="4" id="KW-1185">Reference proteome</keyword>
<dbReference type="InterPro" id="IPR001227">
    <property type="entry name" value="Ac_transferase_dom_sf"/>
</dbReference>
<evidence type="ECO:0000256" key="1">
    <source>
        <dbReference type="ARBA" id="ARBA00022679"/>
    </source>
</evidence>
<dbReference type="EMBL" id="JASJUS010000182">
    <property type="protein sequence ID" value="MDL2082325.1"/>
    <property type="molecule type" value="Genomic_DNA"/>
</dbReference>
<gene>
    <name evidence="3" type="ORF">QNN03_38600</name>
</gene>